<dbReference type="OrthoDB" id="5426982at2759"/>
<dbReference type="GO" id="GO:0000981">
    <property type="term" value="F:DNA-binding transcription factor activity, RNA polymerase II-specific"/>
    <property type="evidence" value="ECO:0007669"/>
    <property type="project" value="InterPro"/>
</dbReference>
<evidence type="ECO:0008006" key="5">
    <source>
        <dbReference type="Google" id="ProtNLM"/>
    </source>
</evidence>
<keyword evidence="1" id="KW-0539">Nucleus</keyword>
<protein>
    <recommendedName>
        <fullName evidence="5">Zn(2)-C6 fungal-type domain-containing protein</fullName>
    </recommendedName>
</protein>
<dbReference type="GO" id="GO:0008270">
    <property type="term" value="F:zinc ion binding"/>
    <property type="evidence" value="ECO:0007669"/>
    <property type="project" value="InterPro"/>
</dbReference>
<dbReference type="InterPro" id="IPR036864">
    <property type="entry name" value="Zn2-C6_fun-type_DNA-bd_sf"/>
</dbReference>
<dbReference type="AlphaFoldDB" id="A0A6A6DZQ1"/>
<gene>
    <name evidence="3" type="ORF">K469DRAFT_185901</name>
</gene>
<evidence type="ECO:0000313" key="4">
    <source>
        <dbReference type="Proteomes" id="UP000800200"/>
    </source>
</evidence>
<dbReference type="Gene3D" id="4.10.240.10">
    <property type="entry name" value="Zn(2)-C6 fungal-type DNA-binding domain"/>
    <property type="match status" value="1"/>
</dbReference>
<organism evidence="3 4">
    <name type="scientific">Zopfia rhizophila CBS 207.26</name>
    <dbReference type="NCBI Taxonomy" id="1314779"/>
    <lineage>
        <taxon>Eukaryota</taxon>
        <taxon>Fungi</taxon>
        <taxon>Dikarya</taxon>
        <taxon>Ascomycota</taxon>
        <taxon>Pezizomycotina</taxon>
        <taxon>Dothideomycetes</taxon>
        <taxon>Dothideomycetes incertae sedis</taxon>
        <taxon>Zopfiaceae</taxon>
        <taxon>Zopfia</taxon>
    </lineage>
</organism>
<sequence length="646" mass="72758">MNSTDLDTPVHPHPSSLKPKSQHRVTKRGGNSRSRNPKPAGYFCCFSLSGQDVNVRRRSAFSSARKEEVRGIRKRGACLRCRLLKRACSGENPCKTCVSAANVAAGSRSLMWMECIRPSFQQMNIFDSGNRKPVQAHIDHIMEDLLDDDVYLDFHIPFALNVEAASAHLAGWLSDNCAPSTFSVVGVFSCSTNRSLIENALDPNLGKDLRLFIHLTTHLYTTGMQSGYQNYSDEEIQSVRDCVGNRLLLALDPLLKPSELEASPDKLGKLKSLFLLLLGTTVGMRYTCADTMNGKERDNGVESKQEALLRLLYHYLIYIGKATSLLENSCDEKLLVQKWKCQWNKPAAFTWNSSTGLEMHYRIEPPADWVVLTSEEESMSCSDIDLLDLTNELTDEVVDFTANSDMSKCKTCDTFWASLDATGLCANCRSVWNYSDENWMHQTPVPLDSFDLDPTLDIQTSLQWNNLHSPNDQASFDTEKYIPPASLFDSLELKNLELDLAFDNPDQAANLDTFDNILFPFEHNTFRDFTSSLNTSISKAENITKRNRKAPSKRTNTREVSSCLNCRRTKCKCEHQQNSDFCKWKSQSPQPGPFIPQKDGNAWSNMNEMGRCDYCKIVYDVYSLWSSVAPQETTISKGCVRCGAVH</sequence>
<dbReference type="PANTHER" id="PTHR35392:SF2">
    <property type="entry name" value="ZN(II)2CYS6 TRANSCRIPTION FACTOR (EUROFUNG)"/>
    <property type="match status" value="1"/>
</dbReference>
<dbReference type="InterPro" id="IPR052973">
    <property type="entry name" value="Fungal_sec-metab_reg_TF"/>
</dbReference>
<keyword evidence="4" id="KW-1185">Reference proteome</keyword>
<dbReference type="InterPro" id="IPR001138">
    <property type="entry name" value="Zn2Cys6_DnaBD"/>
</dbReference>
<accession>A0A6A6DZQ1</accession>
<name>A0A6A6DZQ1_9PEZI</name>
<dbReference type="Proteomes" id="UP000800200">
    <property type="component" value="Unassembled WGS sequence"/>
</dbReference>
<evidence type="ECO:0000256" key="2">
    <source>
        <dbReference type="SAM" id="MobiDB-lite"/>
    </source>
</evidence>
<proteinExistence type="predicted"/>
<dbReference type="CDD" id="cd00067">
    <property type="entry name" value="GAL4"/>
    <property type="match status" value="1"/>
</dbReference>
<evidence type="ECO:0000313" key="3">
    <source>
        <dbReference type="EMBL" id="KAF2184473.1"/>
    </source>
</evidence>
<feature type="region of interest" description="Disordered" evidence="2">
    <location>
        <begin position="1"/>
        <end position="37"/>
    </location>
</feature>
<evidence type="ECO:0000256" key="1">
    <source>
        <dbReference type="ARBA" id="ARBA00023242"/>
    </source>
</evidence>
<reference evidence="3" key="1">
    <citation type="journal article" date="2020" name="Stud. Mycol.">
        <title>101 Dothideomycetes genomes: a test case for predicting lifestyles and emergence of pathogens.</title>
        <authorList>
            <person name="Haridas S."/>
            <person name="Albert R."/>
            <person name="Binder M."/>
            <person name="Bloem J."/>
            <person name="Labutti K."/>
            <person name="Salamov A."/>
            <person name="Andreopoulos B."/>
            <person name="Baker S."/>
            <person name="Barry K."/>
            <person name="Bills G."/>
            <person name="Bluhm B."/>
            <person name="Cannon C."/>
            <person name="Castanera R."/>
            <person name="Culley D."/>
            <person name="Daum C."/>
            <person name="Ezra D."/>
            <person name="Gonzalez J."/>
            <person name="Henrissat B."/>
            <person name="Kuo A."/>
            <person name="Liang C."/>
            <person name="Lipzen A."/>
            <person name="Lutzoni F."/>
            <person name="Magnuson J."/>
            <person name="Mondo S."/>
            <person name="Nolan M."/>
            <person name="Ohm R."/>
            <person name="Pangilinan J."/>
            <person name="Park H.-J."/>
            <person name="Ramirez L."/>
            <person name="Alfaro M."/>
            <person name="Sun H."/>
            <person name="Tritt A."/>
            <person name="Yoshinaga Y."/>
            <person name="Zwiers L.-H."/>
            <person name="Turgeon B."/>
            <person name="Goodwin S."/>
            <person name="Spatafora J."/>
            <person name="Crous P."/>
            <person name="Grigoriev I."/>
        </authorList>
    </citation>
    <scope>NUCLEOTIDE SEQUENCE</scope>
    <source>
        <strain evidence="3">CBS 207.26</strain>
    </source>
</reference>
<dbReference type="EMBL" id="ML994638">
    <property type="protein sequence ID" value="KAF2184473.1"/>
    <property type="molecule type" value="Genomic_DNA"/>
</dbReference>
<dbReference type="PANTHER" id="PTHR35392">
    <property type="entry name" value="ZN(II)2CYS6 TRANSCRIPTION FACTOR (EUROFUNG)-RELATED-RELATED"/>
    <property type="match status" value="1"/>
</dbReference>